<keyword evidence="3" id="KW-0472">Membrane</keyword>
<dbReference type="Pfam" id="PF03180">
    <property type="entry name" value="Lipoprotein_9"/>
    <property type="match status" value="1"/>
</dbReference>
<dbReference type="Proteomes" id="UP001225034">
    <property type="component" value="Unassembled WGS sequence"/>
</dbReference>
<keyword evidence="5 6" id="KW-0449">Lipoprotein</keyword>
<gene>
    <name evidence="7" type="ORF">J2S05_000040</name>
</gene>
<dbReference type="PANTHER" id="PTHR30429">
    <property type="entry name" value="D-METHIONINE-BINDING LIPOPROTEIN METQ"/>
    <property type="match status" value="1"/>
</dbReference>
<evidence type="ECO:0000256" key="2">
    <source>
        <dbReference type="ARBA" id="ARBA00022729"/>
    </source>
</evidence>
<dbReference type="Gene3D" id="3.40.190.10">
    <property type="entry name" value="Periplasmic binding protein-like II"/>
    <property type="match status" value="2"/>
</dbReference>
<dbReference type="NCBIfam" id="TIGR00363">
    <property type="entry name" value="MetQ/NlpA family lipoprotein"/>
    <property type="match status" value="1"/>
</dbReference>
<dbReference type="EMBL" id="JAUSUA010000001">
    <property type="protein sequence ID" value="MDQ0205266.1"/>
    <property type="molecule type" value="Genomic_DNA"/>
</dbReference>
<evidence type="ECO:0000256" key="6">
    <source>
        <dbReference type="PIRNR" id="PIRNR002854"/>
    </source>
</evidence>
<keyword evidence="2" id="KW-0732">Signal</keyword>
<dbReference type="PROSITE" id="PS51257">
    <property type="entry name" value="PROKAR_LIPOPROTEIN"/>
    <property type="match status" value="1"/>
</dbReference>
<comment type="caution">
    <text evidence="7">The sequence shown here is derived from an EMBL/GenBank/DDBJ whole genome shotgun (WGS) entry which is preliminary data.</text>
</comment>
<evidence type="ECO:0000256" key="3">
    <source>
        <dbReference type="ARBA" id="ARBA00023136"/>
    </source>
</evidence>
<sequence length="269" mass="29090">MKKIVGFGAAALTAGILTACGSGDEFGPLAEDEISVGVTAGPHEQIMEKVKEVAEDNGLTVELRVFSDYNAPNTAVSEGELDANSYQHKPFLDNYNDGQGDSLVDVATTVNYPMGIYSNDLDNPTEVEEGSKVALPNDTTNGARALMLFEDAGLITLDESAGTNASVLDVVDNPYDLEFFEVEAPQIPRQLDEVALAAINTNFATEAGLDPTEDSIYIEPEDSPWVNTIVVRDENKDDPVVQKLIDAYQSDEVKQFIEEEFQGSVIASW</sequence>
<dbReference type="PANTHER" id="PTHR30429:SF1">
    <property type="entry name" value="D-METHIONINE-BINDING LIPOPROTEIN METQ-RELATED"/>
    <property type="match status" value="1"/>
</dbReference>
<evidence type="ECO:0000256" key="5">
    <source>
        <dbReference type="ARBA" id="ARBA00023288"/>
    </source>
</evidence>
<dbReference type="InterPro" id="IPR004872">
    <property type="entry name" value="Lipoprotein_NlpA"/>
</dbReference>
<reference evidence="7 8" key="1">
    <citation type="submission" date="2023-07" db="EMBL/GenBank/DDBJ databases">
        <title>Genomic Encyclopedia of Type Strains, Phase IV (KMG-IV): sequencing the most valuable type-strain genomes for metagenomic binning, comparative biology and taxonomic classification.</title>
        <authorList>
            <person name="Goeker M."/>
        </authorList>
    </citation>
    <scope>NUCLEOTIDE SEQUENCE [LARGE SCALE GENOMIC DNA]</scope>
    <source>
        <strain evidence="7 8">DSM 19154</strain>
    </source>
</reference>
<evidence type="ECO:0000256" key="1">
    <source>
        <dbReference type="ARBA" id="ARBA00004635"/>
    </source>
</evidence>
<comment type="subcellular location">
    <subcellularLocation>
        <location evidence="1">Membrane</location>
        <topology evidence="1">Lipid-anchor</topology>
    </subcellularLocation>
</comment>
<accession>A0ABT9YBQ1</accession>
<comment type="similarity">
    <text evidence="6">Belongs to the nlpA lipoprotein family.</text>
</comment>
<evidence type="ECO:0000313" key="7">
    <source>
        <dbReference type="EMBL" id="MDQ0205266.1"/>
    </source>
</evidence>
<name>A0ABT9YBQ1_9BACI</name>
<keyword evidence="8" id="KW-1185">Reference proteome</keyword>
<proteinExistence type="inferred from homology"/>
<dbReference type="PIRSF" id="PIRSF002854">
    <property type="entry name" value="MetQ"/>
    <property type="match status" value="1"/>
</dbReference>
<protein>
    <recommendedName>
        <fullName evidence="6">Lipoprotein</fullName>
    </recommendedName>
</protein>
<dbReference type="CDD" id="cd13526">
    <property type="entry name" value="PBP2_lipoprotein_MetQ_like"/>
    <property type="match status" value="1"/>
</dbReference>
<organism evidence="7 8">
    <name type="scientific">Alkalicoccobacillus murimartini</name>
    <dbReference type="NCBI Taxonomy" id="171685"/>
    <lineage>
        <taxon>Bacteria</taxon>
        <taxon>Bacillati</taxon>
        <taxon>Bacillota</taxon>
        <taxon>Bacilli</taxon>
        <taxon>Bacillales</taxon>
        <taxon>Bacillaceae</taxon>
        <taxon>Alkalicoccobacillus</taxon>
    </lineage>
</organism>
<dbReference type="RefSeq" id="WP_306978829.1">
    <property type="nucleotide sequence ID" value="NZ_JAUSUA010000001.1"/>
</dbReference>
<keyword evidence="4" id="KW-0564">Palmitate</keyword>
<evidence type="ECO:0000313" key="8">
    <source>
        <dbReference type="Proteomes" id="UP001225034"/>
    </source>
</evidence>
<evidence type="ECO:0000256" key="4">
    <source>
        <dbReference type="ARBA" id="ARBA00023139"/>
    </source>
</evidence>
<dbReference type="SUPFAM" id="SSF53850">
    <property type="entry name" value="Periplasmic binding protein-like II"/>
    <property type="match status" value="1"/>
</dbReference>